<evidence type="ECO:0000256" key="12">
    <source>
        <dbReference type="ARBA" id="ARBA00023304"/>
    </source>
</evidence>
<evidence type="ECO:0000256" key="20">
    <source>
        <dbReference type="RuleBase" id="RU004516"/>
    </source>
</evidence>
<evidence type="ECO:0000256" key="9">
    <source>
        <dbReference type="ARBA" id="ARBA00022679"/>
    </source>
</evidence>
<evidence type="ECO:0000256" key="8">
    <source>
        <dbReference type="ARBA" id="ARBA00022605"/>
    </source>
</evidence>
<organism evidence="22 23">
    <name type="scientific">Acidihalobacter yilgarnensis</name>
    <dbReference type="NCBI Taxonomy" id="2819280"/>
    <lineage>
        <taxon>Bacteria</taxon>
        <taxon>Pseudomonadati</taxon>
        <taxon>Pseudomonadota</taxon>
        <taxon>Gammaproteobacteria</taxon>
        <taxon>Chromatiales</taxon>
        <taxon>Ectothiorhodospiraceae</taxon>
        <taxon>Acidihalobacter</taxon>
    </lineage>
</organism>
<dbReference type="UniPathway" id="UPA00048">
    <property type="reaction ID" value="UER00073"/>
</dbReference>
<evidence type="ECO:0000256" key="10">
    <source>
        <dbReference type="ARBA" id="ARBA00022898"/>
    </source>
</evidence>
<evidence type="ECO:0000256" key="21">
    <source>
        <dbReference type="RuleBase" id="RU364094"/>
    </source>
</evidence>
<evidence type="ECO:0000256" key="15">
    <source>
        <dbReference type="ARBA" id="ARBA00048798"/>
    </source>
</evidence>
<name>A0A1D8ISG1_9GAMM</name>
<evidence type="ECO:0000256" key="1">
    <source>
        <dbReference type="ARBA" id="ARBA00001933"/>
    </source>
</evidence>
<comment type="pathway">
    <text evidence="13">Cofactor biosynthesis; tetrahydrofolate biosynthesis; 4-aminobenzoate from chorismate: step 2/2.</text>
</comment>
<dbReference type="GO" id="GO:0052654">
    <property type="term" value="F:L-leucine-2-oxoglutarate transaminase activity"/>
    <property type="evidence" value="ECO:0007669"/>
    <property type="project" value="RHEA"/>
</dbReference>
<evidence type="ECO:0000256" key="19">
    <source>
        <dbReference type="RuleBase" id="RU004106"/>
    </source>
</evidence>
<comment type="cofactor">
    <cofactor evidence="1 20">
        <name>pyridoxal 5'-phosphate</name>
        <dbReference type="ChEBI" id="CHEBI:597326"/>
    </cofactor>
</comment>
<evidence type="ECO:0000256" key="18">
    <source>
        <dbReference type="ARBA" id="ARBA00054027"/>
    </source>
</evidence>
<dbReference type="GO" id="GO:0005829">
    <property type="term" value="C:cytosol"/>
    <property type="evidence" value="ECO:0007669"/>
    <property type="project" value="TreeGrafter"/>
</dbReference>
<dbReference type="EMBL" id="CP017415">
    <property type="protein sequence ID" value="AOU99335.1"/>
    <property type="molecule type" value="Genomic_DNA"/>
</dbReference>
<dbReference type="GO" id="GO:0052656">
    <property type="term" value="F:L-isoleucine-2-oxoglutarate transaminase activity"/>
    <property type="evidence" value="ECO:0007669"/>
    <property type="project" value="RHEA"/>
</dbReference>
<evidence type="ECO:0000256" key="4">
    <source>
        <dbReference type="ARBA" id="ARBA00004931"/>
    </source>
</evidence>
<evidence type="ECO:0000256" key="3">
    <source>
        <dbReference type="ARBA" id="ARBA00004824"/>
    </source>
</evidence>
<dbReference type="InterPro" id="IPR018300">
    <property type="entry name" value="Aminotrans_IV_CS"/>
</dbReference>
<dbReference type="GO" id="GO:0052655">
    <property type="term" value="F:L-valine-2-oxoglutarate transaminase activity"/>
    <property type="evidence" value="ECO:0007669"/>
    <property type="project" value="RHEA"/>
</dbReference>
<keyword evidence="11" id="KW-0289">Folate biosynthesis</keyword>
<dbReference type="InterPro" id="IPR001544">
    <property type="entry name" value="Aminotrans_IV"/>
</dbReference>
<dbReference type="CDD" id="cd01558">
    <property type="entry name" value="D-AAT_like"/>
    <property type="match status" value="1"/>
</dbReference>
<comment type="catalytic activity">
    <reaction evidence="14 21">
        <text>L-valine + 2-oxoglutarate = 3-methyl-2-oxobutanoate + L-glutamate</text>
        <dbReference type="Rhea" id="RHEA:24813"/>
        <dbReference type="ChEBI" id="CHEBI:11851"/>
        <dbReference type="ChEBI" id="CHEBI:16810"/>
        <dbReference type="ChEBI" id="CHEBI:29985"/>
        <dbReference type="ChEBI" id="CHEBI:57762"/>
        <dbReference type="EC" id="2.6.1.42"/>
    </reaction>
</comment>
<dbReference type="InterPro" id="IPR050571">
    <property type="entry name" value="Class-IV_PLP-Dep_Aminotrnsfr"/>
</dbReference>
<dbReference type="GO" id="GO:0046656">
    <property type="term" value="P:folic acid biosynthetic process"/>
    <property type="evidence" value="ECO:0007669"/>
    <property type="project" value="UniProtKB-KW"/>
</dbReference>
<comment type="catalytic activity">
    <reaction evidence="17">
        <text>4-amino-4-deoxychorismate = 4-aminobenzoate + pyruvate + H(+)</text>
        <dbReference type="Rhea" id="RHEA:16201"/>
        <dbReference type="ChEBI" id="CHEBI:15361"/>
        <dbReference type="ChEBI" id="CHEBI:15378"/>
        <dbReference type="ChEBI" id="CHEBI:17836"/>
        <dbReference type="ChEBI" id="CHEBI:58406"/>
        <dbReference type="EC" id="4.1.3.38"/>
    </reaction>
</comment>
<keyword evidence="23" id="KW-1185">Reference proteome</keyword>
<dbReference type="Pfam" id="PF01063">
    <property type="entry name" value="Aminotran_4"/>
    <property type="match status" value="1"/>
</dbReference>
<comment type="pathway">
    <text evidence="4 21">Amino-acid biosynthesis; L-valine biosynthesis; L-valine from pyruvate: step 4/4.</text>
</comment>
<keyword evidence="10 20" id="KW-0663">Pyridoxal phosphate</keyword>
<evidence type="ECO:0000256" key="11">
    <source>
        <dbReference type="ARBA" id="ARBA00022909"/>
    </source>
</evidence>
<dbReference type="Proteomes" id="UP000095401">
    <property type="component" value="Chromosome"/>
</dbReference>
<dbReference type="KEGG" id="aprs:BI364_16615"/>
<dbReference type="PROSITE" id="PS00770">
    <property type="entry name" value="AA_TRANSFER_CLASS_4"/>
    <property type="match status" value="1"/>
</dbReference>
<dbReference type="NCBIfam" id="TIGR01122">
    <property type="entry name" value="ilvE_I"/>
    <property type="match status" value="1"/>
</dbReference>
<dbReference type="FunFam" id="3.20.10.10:FF:000002">
    <property type="entry name" value="D-alanine aminotransferase"/>
    <property type="match status" value="1"/>
</dbReference>
<comment type="catalytic activity">
    <reaction evidence="15 21">
        <text>L-isoleucine + 2-oxoglutarate = (S)-3-methyl-2-oxopentanoate + L-glutamate</text>
        <dbReference type="Rhea" id="RHEA:24801"/>
        <dbReference type="ChEBI" id="CHEBI:16810"/>
        <dbReference type="ChEBI" id="CHEBI:29985"/>
        <dbReference type="ChEBI" id="CHEBI:35146"/>
        <dbReference type="ChEBI" id="CHEBI:58045"/>
        <dbReference type="EC" id="2.6.1.42"/>
    </reaction>
</comment>
<dbReference type="RefSeq" id="WP_070079684.1">
    <property type="nucleotide sequence ID" value="NZ_CP017415.1"/>
</dbReference>
<dbReference type="GO" id="GO:0009097">
    <property type="term" value="P:isoleucine biosynthetic process"/>
    <property type="evidence" value="ECO:0007669"/>
    <property type="project" value="UniProtKB-UniPathway"/>
</dbReference>
<dbReference type="InterPro" id="IPR043131">
    <property type="entry name" value="BCAT-like_N"/>
</dbReference>
<dbReference type="GO" id="GO:0009098">
    <property type="term" value="P:L-leucine biosynthetic process"/>
    <property type="evidence" value="ECO:0007669"/>
    <property type="project" value="UniProtKB-UniPathway"/>
</dbReference>
<dbReference type="EC" id="2.6.1.42" evidence="21"/>
<comment type="function">
    <text evidence="2 21">Acts on leucine, isoleucine and valine.</text>
</comment>
<evidence type="ECO:0000313" key="23">
    <source>
        <dbReference type="Proteomes" id="UP000095401"/>
    </source>
</evidence>
<comment type="function">
    <text evidence="18">Involved in the biosynthesis of p-aminobenzoate (PABA), a precursor of tetrahydrofolate. Converts 4-amino-4-deoxychorismate into 4-aminobenzoate (PABA) and pyruvate.</text>
</comment>
<evidence type="ECO:0000256" key="7">
    <source>
        <dbReference type="ARBA" id="ARBA00022576"/>
    </source>
</evidence>
<dbReference type="UniPathway" id="UPA00049">
    <property type="reaction ID" value="UER00062"/>
</dbReference>
<comment type="similarity">
    <text evidence="6 19">Belongs to the class-IV pyridoxal-phosphate-dependent aminotransferase family.</text>
</comment>
<dbReference type="InterPro" id="IPR036038">
    <property type="entry name" value="Aminotransferase-like"/>
</dbReference>
<dbReference type="Gene3D" id="3.20.10.10">
    <property type="entry name" value="D-amino Acid Aminotransferase, subunit A, domain 2"/>
    <property type="match status" value="1"/>
</dbReference>
<dbReference type="PANTHER" id="PTHR42743">
    <property type="entry name" value="AMINO-ACID AMINOTRANSFERASE"/>
    <property type="match status" value="1"/>
</dbReference>
<evidence type="ECO:0000256" key="5">
    <source>
        <dbReference type="ARBA" id="ARBA00005072"/>
    </source>
</evidence>
<evidence type="ECO:0000256" key="16">
    <source>
        <dbReference type="ARBA" id="ARBA00049229"/>
    </source>
</evidence>
<keyword evidence="8 21" id="KW-0028">Amino-acid biosynthesis</keyword>
<sequence length="298" mass="31757">MPEQNIARCWFNGRLVNPAEPQISVYDHGLLYGDGVFEGIRFYHRRAFRLQAHLERLQHSARAIALAMPYATDALAAAVDEVIAASPLDDGYLRLVVTRGAGSLGIDPRSCAQGNAFIVADRIGFTSAAQRQAGLSVIVAAIRRLPTDGLDPRVKSLNYLNHVLARMEATRAGADEALLLNAQGRITEGSGDNVFVVRRGELLTPPGIDGALEGITRGVVLELAASLGLPAREASLAPYELYTADECFLTGTAAELLPVREIDGRALDICPGPVTQAIESAFSALIARECGEPAETAA</sequence>
<dbReference type="Gene3D" id="3.30.470.10">
    <property type="match status" value="1"/>
</dbReference>
<dbReference type="GO" id="GO:0009099">
    <property type="term" value="P:L-valine biosynthetic process"/>
    <property type="evidence" value="ECO:0007669"/>
    <property type="project" value="UniProtKB-UniPathway"/>
</dbReference>
<evidence type="ECO:0000256" key="2">
    <source>
        <dbReference type="ARBA" id="ARBA00003109"/>
    </source>
</evidence>
<dbReference type="SUPFAM" id="SSF56752">
    <property type="entry name" value="D-aminoacid aminotransferase-like PLP-dependent enzymes"/>
    <property type="match status" value="1"/>
</dbReference>
<comment type="catalytic activity">
    <reaction evidence="16 21">
        <text>L-leucine + 2-oxoglutarate = 4-methyl-2-oxopentanoate + L-glutamate</text>
        <dbReference type="Rhea" id="RHEA:18321"/>
        <dbReference type="ChEBI" id="CHEBI:16810"/>
        <dbReference type="ChEBI" id="CHEBI:17865"/>
        <dbReference type="ChEBI" id="CHEBI:29985"/>
        <dbReference type="ChEBI" id="CHEBI:57427"/>
        <dbReference type="EC" id="2.6.1.42"/>
    </reaction>
</comment>
<accession>A0A1D8ISG1</accession>
<evidence type="ECO:0000256" key="6">
    <source>
        <dbReference type="ARBA" id="ARBA00009320"/>
    </source>
</evidence>
<comment type="pathway">
    <text evidence="3 21">Amino-acid biosynthesis; L-isoleucine biosynthesis; L-isoleucine from 2-oxobutanoate: step 4/4.</text>
</comment>
<comment type="pathway">
    <text evidence="5 21">Amino-acid biosynthesis; L-leucine biosynthesis; L-leucine from 3-methyl-2-oxobutanoate: step 4/4.</text>
</comment>
<dbReference type="PANTHER" id="PTHR42743:SF11">
    <property type="entry name" value="AMINODEOXYCHORISMATE LYASE"/>
    <property type="match status" value="1"/>
</dbReference>
<evidence type="ECO:0000256" key="17">
    <source>
        <dbReference type="ARBA" id="ARBA00049529"/>
    </source>
</evidence>
<evidence type="ECO:0000256" key="13">
    <source>
        <dbReference type="ARBA" id="ARBA00035633"/>
    </source>
</evidence>
<dbReference type="InterPro" id="IPR043132">
    <property type="entry name" value="BCAT-like_C"/>
</dbReference>
<evidence type="ECO:0000313" key="22">
    <source>
        <dbReference type="EMBL" id="AOU99335.1"/>
    </source>
</evidence>
<protein>
    <recommendedName>
        <fullName evidence="21">Branched-chain-amino-acid aminotransferase</fullName>
        <shortName evidence="21">BCAT</shortName>
        <ecNumber evidence="21">2.6.1.42</ecNumber>
    </recommendedName>
</protein>
<gene>
    <name evidence="21" type="primary">ilvE</name>
    <name evidence="22" type="ORF">BI364_16615</name>
</gene>
<reference evidence="23" key="1">
    <citation type="submission" date="2016-09" db="EMBL/GenBank/DDBJ databases">
        <title>Acidihalobacter prosperus F5.</title>
        <authorList>
            <person name="Khaleque H.N."/>
            <person name="Ramsay J.P."/>
            <person name="Kaksonen A.H."/>
            <person name="Boxall N.J."/>
            <person name="Watkin E.L.J."/>
        </authorList>
    </citation>
    <scope>NUCLEOTIDE SEQUENCE [LARGE SCALE GENOMIC DNA]</scope>
    <source>
        <strain evidence="23">F5</strain>
    </source>
</reference>
<keyword evidence="7 21" id="KW-0032">Aminotransferase</keyword>
<dbReference type="AlphaFoldDB" id="A0A1D8ISG1"/>
<dbReference type="InterPro" id="IPR005785">
    <property type="entry name" value="B_amino_transI"/>
</dbReference>
<proteinExistence type="inferred from homology"/>
<dbReference type="UniPathway" id="UPA00047">
    <property type="reaction ID" value="UER00058"/>
</dbReference>
<dbReference type="GO" id="GO:0008696">
    <property type="term" value="F:4-amino-4-deoxychorismate lyase activity"/>
    <property type="evidence" value="ECO:0007669"/>
    <property type="project" value="UniProtKB-EC"/>
</dbReference>
<keyword evidence="12 21" id="KW-0100">Branched-chain amino acid biosynthesis</keyword>
<evidence type="ECO:0000256" key="14">
    <source>
        <dbReference type="ARBA" id="ARBA00048212"/>
    </source>
</evidence>
<keyword evidence="9 21" id="KW-0808">Transferase</keyword>